<dbReference type="SUPFAM" id="SSF46785">
    <property type="entry name" value="Winged helix' DNA-binding domain"/>
    <property type="match status" value="1"/>
</dbReference>
<dbReference type="GO" id="GO:0006351">
    <property type="term" value="P:DNA-templated transcription"/>
    <property type="evidence" value="ECO:0007669"/>
    <property type="project" value="TreeGrafter"/>
</dbReference>
<evidence type="ECO:0000313" key="3">
    <source>
        <dbReference type="EMBL" id="RMA42459.1"/>
    </source>
</evidence>
<dbReference type="InterPro" id="IPR058163">
    <property type="entry name" value="LysR-type_TF_proteobact-type"/>
</dbReference>
<organism evidence="3 4">
    <name type="scientific">Rhodophyticola porphyridii</name>
    <dbReference type="NCBI Taxonomy" id="1852017"/>
    <lineage>
        <taxon>Bacteria</taxon>
        <taxon>Pseudomonadati</taxon>
        <taxon>Pseudomonadota</taxon>
        <taxon>Alphaproteobacteria</taxon>
        <taxon>Rhodobacterales</taxon>
        <taxon>Roseobacteraceae</taxon>
        <taxon>Rhodophyticola</taxon>
    </lineage>
</organism>
<dbReference type="Proteomes" id="UP000281343">
    <property type="component" value="Unassembled WGS sequence"/>
</dbReference>
<dbReference type="Gene3D" id="1.10.10.10">
    <property type="entry name" value="Winged helix-like DNA-binding domain superfamily/Winged helix DNA-binding domain"/>
    <property type="match status" value="1"/>
</dbReference>
<proteinExistence type="inferred from homology"/>
<name>A0A3L9Y0W3_9RHOB</name>
<keyword evidence="4" id="KW-1185">Reference proteome</keyword>
<dbReference type="InterPro" id="IPR036390">
    <property type="entry name" value="WH_DNA-bd_sf"/>
</dbReference>
<evidence type="ECO:0000256" key="1">
    <source>
        <dbReference type="ARBA" id="ARBA00009437"/>
    </source>
</evidence>
<dbReference type="Pfam" id="PF00126">
    <property type="entry name" value="HTH_1"/>
    <property type="match status" value="1"/>
</dbReference>
<protein>
    <submittedName>
        <fullName evidence="3">LysR family transcriptional regulator</fullName>
    </submittedName>
</protein>
<reference evidence="3 4" key="1">
    <citation type="submission" date="2018-10" db="EMBL/GenBank/DDBJ databases">
        <authorList>
            <person name="Jung H.S."/>
            <person name="Jeon C.O."/>
        </authorList>
    </citation>
    <scope>NUCLEOTIDE SEQUENCE [LARGE SCALE GENOMIC DNA]</scope>
    <source>
        <strain evidence="3 4">MA-7-27</strain>
    </source>
</reference>
<dbReference type="SUPFAM" id="SSF53850">
    <property type="entry name" value="Periplasmic binding protein-like II"/>
    <property type="match status" value="1"/>
</dbReference>
<comment type="caution">
    <text evidence="3">The sequence shown here is derived from an EMBL/GenBank/DDBJ whole genome shotgun (WGS) entry which is preliminary data.</text>
</comment>
<dbReference type="GO" id="GO:0003700">
    <property type="term" value="F:DNA-binding transcription factor activity"/>
    <property type="evidence" value="ECO:0007669"/>
    <property type="project" value="InterPro"/>
</dbReference>
<dbReference type="EMBL" id="RCNT01000004">
    <property type="protein sequence ID" value="RMA42459.1"/>
    <property type="molecule type" value="Genomic_DNA"/>
</dbReference>
<accession>A0A3L9Y0W3</accession>
<dbReference type="PANTHER" id="PTHR30537:SF3">
    <property type="entry name" value="TRANSCRIPTIONAL REGULATORY PROTEIN"/>
    <property type="match status" value="1"/>
</dbReference>
<dbReference type="InterPro" id="IPR036388">
    <property type="entry name" value="WH-like_DNA-bd_sf"/>
</dbReference>
<gene>
    <name evidence="3" type="ORF">D9R08_10230</name>
</gene>
<dbReference type="AlphaFoldDB" id="A0A3L9Y0W3"/>
<evidence type="ECO:0000313" key="4">
    <source>
        <dbReference type="Proteomes" id="UP000281343"/>
    </source>
</evidence>
<dbReference type="InterPro" id="IPR000847">
    <property type="entry name" value="LysR_HTH_N"/>
</dbReference>
<dbReference type="PROSITE" id="PS50931">
    <property type="entry name" value="HTH_LYSR"/>
    <property type="match status" value="1"/>
</dbReference>
<feature type="domain" description="HTH lysR-type" evidence="2">
    <location>
        <begin position="30"/>
        <end position="80"/>
    </location>
</feature>
<dbReference type="GO" id="GO:0043565">
    <property type="term" value="F:sequence-specific DNA binding"/>
    <property type="evidence" value="ECO:0007669"/>
    <property type="project" value="TreeGrafter"/>
</dbReference>
<comment type="similarity">
    <text evidence="1">Belongs to the LysR transcriptional regulatory family.</text>
</comment>
<sequence>MLPLHAQAGSKTATGFAKMNTQPHWDDYAYFAAVARSGGIARAAESCGVSTATLSRRMRAFEARLGRRLFLHGTSGYTLTAEGRALWEKTRKMEAAAADVSRWSKKTKGSVPVRISAGTWTALHISERLSDIWTPDDIWLPEFIHCELPMDIARREIDIGIRNRRPEQPWLAGQRVGTTEFAIYGASESVTGWIGPSFDAAATRSAQWVESNYGAQIVTRSNLPIFSYQMARAGVGRVVLPLPVGDGAPGLMRLSEPIEELRMERWLVSHHEGRFEPPVRAALTALAAFFTSAPATLEETAPVA</sequence>
<dbReference type="PANTHER" id="PTHR30537">
    <property type="entry name" value="HTH-TYPE TRANSCRIPTIONAL REGULATOR"/>
    <property type="match status" value="1"/>
</dbReference>
<evidence type="ECO:0000259" key="2">
    <source>
        <dbReference type="PROSITE" id="PS50931"/>
    </source>
</evidence>